<reference evidence="2" key="1">
    <citation type="journal article" date="2014" name="Science">
        <title>Ancient hybridizations among the ancestral genomes of bread wheat.</title>
        <authorList>
            <consortium name="International Wheat Genome Sequencing Consortium,"/>
            <person name="Marcussen T."/>
            <person name="Sandve S.R."/>
            <person name="Heier L."/>
            <person name="Spannagl M."/>
            <person name="Pfeifer M."/>
            <person name="Jakobsen K.S."/>
            <person name="Wulff B.B."/>
            <person name="Steuernagel B."/>
            <person name="Mayer K.F."/>
            <person name="Olsen O.A."/>
        </authorList>
    </citation>
    <scope>NUCLEOTIDE SEQUENCE [LARGE SCALE GENOMIC DNA]</scope>
    <source>
        <strain evidence="2">cv. AL8/78</strain>
    </source>
</reference>
<protein>
    <submittedName>
        <fullName evidence="1">Uncharacterized protein</fullName>
    </submittedName>
</protein>
<reference evidence="2" key="2">
    <citation type="journal article" date="2017" name="Nat. Plants">
        <title>The Aegilops tauschii genome reveals multiple impacts of transposons.</title>
        <authorList>
            <person name="Zhao G."/>
            <person name="Zou C."/>
            <person name="Li K."/>
            <person name="Wang K."/>
            <person name="Li T."/>
            <person name="Gao L."/>
            <person name="Zhang X."/>
            <person name="Wang H."/>
            <person name="Yang Z."/>
            <person name="Liu X."/>
            <person name="Jiang W."/>
            <person name="Mao L."/>
            <person name="Kong X."/>
            <person name="Jiao Y."/>
            <person name="Jia J."/>
        </authorList>
    </citation>
    <scope>NUCLEOTIDE SEQUENCE [LARGE SCALE GENOMIC DNA]</scope>
    <source>
        <strain evidence="2">cv. AL8/78</strain>
    </source>
</reference>
<organism evidence="1 2">
    <name type="scientific">Aegilops tauschii subsp. strangulata</name>
    <name type="common">Goatgrass</name>
    <dbReference type="NCBI Taxonomy" id="200361"/>
    <lineage>
        <taxon>Eukaryota</taxon>
        <taxon>Viridiplantae</taxon>
        <taxon>Streptophyta</taxon>
        <taxon>Embryophyta</taxon>
        <taxon>Tracheophyta</taxon>
        <taxon>Spermatophyta</taxon>
        <taxon>Magnoliopsida</taxon>
        <taxon>Liliopsida</taxon>
        <taxon>Poales</taxon>
        <taxon>Poaceae</taxon>
        <taxon>BOP clade</taxon>
        <taxon>Pooideae</taxon>
        <taxon>Triticodae</taxon>
        <taxon>Triticeae</taxon>
        <taxon>Triticinae</taxon>
        <taxon>Aegilops</taxon>
    </lineage>
</organism>
<accession>A0A453LYS0</accession>
<evidence type="ECO:0000313" key="1">
    <source>
        <dbReference type="EnsemblPlants" id="AET5Gv20964100.1"/>
    </source>
</evidence>
<evidence type="ECO:0000313" key="2">
    <source>
        <dbReference type="Proteomes" id="UP000015105"/>
    </source>
</evidence>
<reference evidence="1" key="5">
    <citation type="journal article" date="2021" name="G3 (Bethesda)">
        <title>Aegilops tauschii genome assembly Aet v5.0 features greater sequence contiguity and improved annotation.</title>
        <authorList>
            <person name="Wang L."/>
            <person name="Zhu T."/>
            <person name="Rodriguez J.C."/>
            <person name="Deal K.R."/>
            <person name="Dubcovsky J."/>
            <person name="McGuire P.E."/>
            <person name="Lux T."/>
            <person name="Spannagl M."/>
            <person name="Mayer K.F.X."/>
            <person name="Baldrich P."/>
            <person name="Meyers B.C."/>
            <person name="Huo N."/>
            <person name="Gu Y.Q."/>
            <person name="Zhou H."/>
            <person name="Devos K.M."/>
            <person name="Bennetzen J.L."/>
            <person name="Unver T."/>
            <person name="Budak H."/>
            <person name="Gulick P.J."/>
            <person name="Galiba G."/>
            <person name="Kalapos B."/>
            <person name="Nelson D.R."/>
            <person name="Li P."/>
            <person name="You F.M."/>
            <person name="Luo M.C."/>
            <person name="Dvorak J."/>
        </authorList>
    </citation>
    <scope>NUCLEOTIDE SEQUENCE [LARGE SCALE GENOMIC DNA]</scope>
    <source>
        <strain evidence="1">cv. AL8/78</strain>
    </source>
</reference>
<proteinExistence type="predicted"/>
<dbReference type="STRING" id="200361.A0A453LYS0"/>
<dbReference type="EnsemblPlants" id="AET5Gv20964100.1">
    <property type="protein sequence ID" value="AET5Gv20964100.1"/>
    <property type="gene ID" value="AET5Gv20964100"/>
</dbReference>
<reference evidence="1" key="3">
    <citation type="journal article" date="2017" name="Nature">
        <title>Genome sequence of the progenitor of the wheat D genome Aegilops tauschii.</title>
        <authorList>
            <person name="Luo M.C."/>
            <person name="Gu Y.Q."/>
            <person name="Puiu D."/>
            <person name="Wang H."/>
            <person name="Twardziok S.O."/>
            <person name="Deal K.R."/>
            <person name="Huo N."/>
            <person name="Zhu T."/>
            <person name="Wang L."/>
            <person name="Wang Y."/>
            <person name="McGuire P.E."/>
            <person name="Liu S."/>
            <person name="Long H."/>
            <person name="Ramasamy R.K."/>
            <person name="Rodriguez J.C."/>
            <person name="Van S.L."/>
            <person name="Yuan L."/>
            <person name="Wang Z."/>
            <person name="Xia Z."/>
            <person name="Xiao L."/>
            <person name="Anderson O.D."/>
            <person name="Ouyang S."/>
            <person name="Liang Y."/>
            <person name="Zimin A.V."/>
            <person name="Pertea G."/>
            <person name="Qi P."/>
            <person name="Bennetzen J.L."/>
            <person name="Dai X."/>
            <person name="Dawson M.W."/>
            <person name="Muller H.G."/>
            <person name="Kugler K."/>
            <person name="Rivarola-Duarte L."/>
            <person name="Spannagl M."/>
            <person name="Mayer K.F.X."/>
            <person name="Lu F.H."/>
            <person name="Bevan M.W."/>
            <person name="Leroy P."/>
            <person name="Li P."/>
            <person name="You F.M."/>
            <person name="Sun Q."/>
            <person name="Liu Z."/>
            <person name="Lyons E."/>
            <person name="Wicker T."/>
            <person name="Salzberg S.L."/>
            <person name="Devos K.M."/>
            <person name="Dvorak J."/>
        </authorList>
    </citation>
    <scope>NUCLEOTIDE SEQUENCE [LARGE SCALE GENOMIC DNA]</scope>
    <source>
        <strain evidence="1">cv. AL8/78</strain>
    </source>
</reference>
<sequence>MMWEREQWEVFSINDIHSSSTAICTRDGQWRVPCFEAVTSVPGDDFADNGNLPLTEPVTEMLQQWAYPYGSAYADTDGFPLPNTPFGRFSNYKIQFDFISQHSALD</sequence>
<dbReference type="AlphaFoldDB" id="A0A453LYS0"/>
<dbReference type="Gramene" id="AET5Gv20964100.1">
    <property type="protein sequence ID" value="AET5Gv20964100.1"/>
    <property type="gene ID" value="AET5Gv20964100"/>
</dbReference>
<dbReference type="Proteomes" id="UP000015105">
    <property type="component" value="Chromosome 5D"/>
</dbReference>
<keyword evidence="2" id="KW-1185">Reference proteome</keyword>
<name>A0A453LYS0_AEGTS</name>
<reference evidence="1" key="4">
    <citation type="submission" date="2019-03" db="UniProtKB">
        <authorList>
            <consortium name="EnsemblPlants"/>
        </authorList>
    </citation>
    <scope>IDENTIFICATION</scope>
</reference>